<accession>A0A4Y9F6A1</accession>
<dbReference type="PANTHER" id="PTHR42307">
    <property type="entry name" value="PUP DEAMIDASE/DEPUPYLASE"/>
    <property type="match status" value="1"/>
</dbReference>
<sequence length="533" mass="58407">MTVRRIMGAETEYGVHAPAKPHANPTVLSAFVVNTYDTLFKQELSAALETRWEYGSEAPLADARGFDMPREQAHPTQLTDTAHVLTSEDIAAEALSEAGHFAERIDWDAVTMNSILPNGARFYVDHAHPEYSSPEVTNPRDAVLWDAAGDHIAAQTVATIEKVTASQSSAMPAVNLYKNNTDGKGQSYGSHENYLVPRTVDFEYLAASLLPFFATRQVMVGAGRLGLGTAGEQAGFQISQRADFFERTVGLETTVRRPLINTRDEPHADSNRYRRLHVITGDANLSHTSNLLKFGTMSLVLNLIEAKTAPTIKLADPVAAMHTVSHDLTLTAQLPLAGGGSMSALQIQRVYLDAAIALETNPDEATAEILQLWGEVLEALADNPLSLADRLDWVAKYALLKGYVDRGLGWDNPKLAAIDLQYSDVRPGKGLYHKLVAMGRMKTIFSPEDIARAAAEPPHDTRAYLRGKLITTWPDEVVGANWDTLSVRNPLSIDLHRLTMDNPEHFTAEIVEPHLGLEHADQLFALLAGQQHS</sequence>
<dbReference type="PIRSF" id="PIRSF018077">
    <property type="entry name" value="UCP018077"/>
    <property type="match status" value="1"/>
</dbReference>
<dbReference type="GO" id="GO:0005524">
    <property type="term" value="F:ATP binding"/>
    <property type="evidence" value="ECO:0007669"/>
    <property type="project" value="TreeGrafter"/>
</dbReference>
<name>A0A4Y9F6A1_9MICC</name>
<dbReference type="GO" id="GO:0019941">
    <property type="term" value="P:modification-dependent protein catabolic process"/>
    <property type="evidence" value="ECO:0007669"/>
    <property type="project" value="InterPro"/>
</dbReference>
<keyword evidence="3" id="KW-0647">Proteasome</keyword>
<dbReference type="GO" id="GO:0016811">
    <property type="term" value="F:hydrolase activity, acting on carbon-nitrogen (but not peptide) bonds, in linear amides"/>
    <property type="evidence" value="ECO:0007669"/>
    <property type="project" value="InterPro"/>
</dbReference>
<evidence type="ECO:0000313" key="4">
    <source>
        <dbReference type="Proteomes" id="UP000297951"/>
    </source>
</evidence>
<dbReference type="GO" id="GO:0000502">
    <property type="term" value="C:proteasome complex"/>
    <property type="evidence" value="ECO:0007669"/>
    <property type="project" value="UniProtKB-KW"/>
</dbReference>
<evidence type="ECO:0000256" key="1">
    <source>
        <dbReference type="ARBA" id="ARBA00009114"/>
    </source>
</evidence>
<dbReference type="Proteomes" id="UP000297951">
    <property type="component" value="Unassembled WGS sequence"/>
</dbReference>
<reference evidence="3 4" key="1">
    <citation type="submission" date="2019-03" db="EMBL/GenBank/DDBJ databases">
        <title>Diversity of the mouse oral microbiome.</title>
        <authorList>
            <person name="Joseph S."/>
            <person name="Aduse-Opoku J."/>
            <person name="Curtis M."/>
            <person name="Wade W."/>
            <person name="Hashim A."/>
        </authorList>
    </citation>
    <scope>NUCLEOTIDE SEQUENCE [LARGE SCALE GENOMIC DNA]</scope>
    <source>
        <strain evidence="4">irhom_31</strain>
    </source>
</reference>
<dbReference type="InterPro" id="IPR022366">
    <property type="entry name" value="Pup_deamidase"/>
</dbReference>
<comment type="caution">
    <text evidence="3">The sequence shown here is derived from an EMBL/GenBank/DDBJ whole genome shotgun (WGS) entry which is preliminary data.</text>
</comment>
<gene>
    <name evidence="3" type="ORF">E4U03_03875</name>
</gene>
<dbReference type="OrthoDB" id="9760627at2"/>
<evidence type="ECO:0000256" key="2">
    <source>
        <dbReference type="PIRSR" id="PIRSR018077-1"/>
    </source>
</evidence>
<evidence type="ECO:0000313" key="3">
    <source>
        <dbReference type="EMBL" id="TFU23107.1"/>
    </source>
</evidence>
<dbReference type="STRING" id="85336.A7979_00150"/>
<feature type="active site" description="Proton acceptor" evidence="2">
    <location>
        <position position="125"/>
    </location>
</feature>
<dbReference type="EMBL" id="SPQC01000010">
    <property type="protein sequence ID" value="TFU23107.1"/>
    <property type="molecule type" value="Genomic_DNA"/>
</dbReference>
<dbReference type="GO" id="GO:0070490">
    <property type="term" value="P:protein pupylation"/>
    <property type="evidence" value="ECO:0007669"/>
    <property type="project" value="TreeGrafter"/>
</dbReference>
<dbReference type="AlphaFoldDB" id="A0A4Y9F6A1"/>
<dbReference type="Pfam" id="PF03136">
    <property type="entry name" value="Pup_ligase"/>
    <property type="match status" value="1"/>
</dbReference>
<dbReference type="InterPro" id="IPR004347">
    <property type="entry name" value="Pup_ligase/deamidase"/>
</dbReference>
<dbReference type="RefSeq" id="WP_135011682.1">
    <property type="nucleotide sequence ID" value="NZ_JADGLK010000010.1"/>
</dbReference>
<dbReference type="NCBIfam" id="TIGR03688">
    <property type="entry name" value="depupylase_Dop"/>
    <property type="match status" value="1"/>
</dbReference>
<dbReference type="PANTHER" id="PTHR42307:SF2">
    <property type="entry name" value="PUP DEAMIDASE_DEPUPYLASE"/>
    <property type="match status" value="1"/>
</dbReference>
<protein>
    <submittedName>
        <fullName evidence="3">Proteasome accessory factor PafA2</fullName>
    </submittedName>
</protein>
<comment type="similarity">
    <text evidence="1">Belongs to the Pup ligase/Pup deamidase family. Pup deamidase subfamily.</text>
</comment>
<dbReference type="GO" id="GO:0010498">
    <property type="term" value="P:proteasomal protein catabolic process"/>
    <property type="evidence" value="ECO:0007669"/>
    <property type="project" value="InterPro"/>
</dbReference>
<organism evidence="3 4">
    <name type="scientific">Rothia nasimurium</name>
    <dbReference type="NCBI Taxonomy" id="85336"/>
    <lineage>
        <taxon>Bacteria</taxon>
        <taxon>Bacillati</taxon>
        <taxon>Actinomycetota</taxon>
        <taxon>Actinomycetes</taxon>
        <taxon>Micrococcales</taxon>
        <taxon>Micrococcaceae</taxon>
        <taxon>Rothia</taxon>
    </lineage>
</organism>
<dbReference type="GO" id="GO:0008233">
    <property type="term" value="F:peptidase activity"/>
    <property type="evidence" value="ECO:0007669"/>
    <property type="project" value="InterPro"/>
</dbReference>
<proteinExistence type="inferred from homology"/>